<evidence type="ECO:0000313" key="6">
    <source>
        <dbReference type="RefSeq" id="XP_033458683.1"/>
    </source>
</evidence>
<evidence type="ECO:0000259" key="4">
    <source>
        <dbReference type="Pfam" id="PF14228"/>
    </source>
</evidence>
<reference evidence="6" key="1">
    <citation type="submission" date="2020-01" db="EMBL/GenBank/DDBJ databases">
        <authorList>
            <consortium name="DOE Joint Genome Institute"/>
            <person name="Haridas S."/>
            <person name="Albert R."/>
            <person name="Binder M."/>
            <person name="Bloem J."/>
            <person name="Labutti K."/>
            <person name="Salamov A."/>
            <person name="Andreopoulos B."/>
            <person name="Baker S.E."/>
            <person name="Barry K."/>
            <person name="Bills G."/>
            <person name="Bluhm B.H."/>
            <person name="Cannon C."/>
            <person name="Castanera R."/>
            <person name="Culley D.E."/>
            <person name="Daum C."/>
            <person name="Ezra D."/>
            <person name="Gonzalez J.B."/>
            <person name="Henrissat B."/>
            <person name="Kuo A."/>
            <person name="Liang C."/>
            <person name="Lipzen A."/>
            <person name="Lutzoni F."/>
            <person name="Magnuson J."/>
            <person name="Mondo S."/>
            <person name="Nolan M."/>
            <person name="Ohm R."/>
            <person name="Pangilinan J."/>
            <person name="Park H.-J."/>
            <person name="Ramirez L."/>
            <person name="Alfaro M."/>
            <person name="Sun H."/>
            <person name="Tritt A."/>
            <person name="Yoshinaga Y."/>
            <person name="Zwiers L.-H."/>
            <person name="Turgeon B.G."/>
            <person name="Goodwin S.B."/>
            <person name="Spatafora J.W."/>
            <person name="Crous P.W."/>
            <person name="Grigoriev I.V."/>
        </authorList>
    </citation>
    <scope>NUCLEOTIDE SEQUENCE</scope>
    <source>
        <strain evidence="6">CBS 342.82</strain>
    </source>
</reference>
<dbReference type="GO" id="GO:0000902">
    <property type="term" value="P:cell morphogenesis"/>
    <property type="evidence" value="ECO:0007669"/>
    <property type="project" value="InterPro"/>
</dbReference>
<reference evidence="6" key="2">
    <citation type="submission" date="2020-04" db="EMBL/GenBank/DDBJ databases">
        <authorList>
            <consortium name="NCBI Genome Project"/>
        </authorList>
    </citation>
    <scope>NUCLEOTIDE SEQUENCE</scope>
    <source>
        <strain evidence="6">CBS 342.82</strain>
    </source>
</reference>
<dbReference type="Pfam" id="PF14225">
    <property type="entry name" value="MOR2-PAG1_C"/>
    <property type="match status" value="1"/>
</dbReference>
<organism evidence="6">
    <name type="scientific">Dissoconium aciculare CBS 342.82</name>
    <dbReference type="NCBI Taxonomy" id="1314786"/>
    <lineage>
        <taxon>Eukaryota</taxon>
        <taxon>Fungi</taxon>
        <taxon>Dikarya</taxon>
        <taxon>Ascomycota</taxon>
        <taxon>Pezizomycotina</taxon>
        <taxon>Dothideomycetes</taxon>
        <taxon>Dothideomycetidae</taxon>
        <taxon>Mycosphaerellales</taxon>
        <taxon>Dissoconiaceae</taxon>
        <taxon>Dissoconium</taxon>
    </lineage>
</organism>
<evidence type="ECO:0000259" key="2">
    <source>
        <dbReference type="Pfam" id="PF14222"/>
    </source>
</evidence>
<feature type="region of interest" description="Disordered" evidence="1">
    <location>
        <begin position="2621"/>
        <end position="2687"/>
    </location>
</feature>
<feature type="domain" description="Cell morphogenesis protein C-terminal" evidence="3">
    <location>
        <begin position="1960"/>
        <end position="2207"/>
    </location>
</feature>
<feature type="domain" description="Cell morphogenesis central region" evidence="4">
    <location>
        <begin position="1440"/>
        <end position="1667"/>
    </location>
</feature>
<dbReference type="Pfam" id="PF14228">
    <property type="entry name" value="MOR2-PAG1_mid"/>
    <property type="match status" value="2"/>
</dbReference>
<dbReference type="InterPro" id="IPR039867">
    <property type="entry name" value="Furry/Tao3/Mor2"/>
</dbReference>
<feature type="compositionally biased region" description="Polar residues" evidence="1">
    <location>
        <begin position="77"/>
        <end position="86"/>
    </location>
</feature>
<dbReference type="InterPro" id="IPR016024">
    <property type="entry name" value="ARM-type_fold"/>
</dbReference>
<feature type="domain" description="Cell morphogenesis protein N-terminal" evidence="2">
    <location>
        <begin position="334"/>
        <end position="918"/>
    </location>
</feature>
<feature type="region of interest" description="Disordered" evidence="1">
    <location>
        <begin position="131"/>
        <end position="150"/>
    </location>
</feature>
<dbReference type="PANTHER" id="PTHR12295:SF30">
    <property type="entry name" value="PROTEIN FURRY"/>
    <property type="match status" value="1"/>
</dbReference>
<feature type="region of interest" description="Disordered" evidence="1">
    <location>
        <begin position="2490"/>
        <end position="2513"/>
    </location>
</feature>
<proteinExistence type="predicted"/>
<feature type="compositionally biased region" description="Polar residues" evidence="1">
    <location>
        <begin position="2546"/>
        <end position="2558"/>
    </location>
</feature>
<dbReference type="SUPFAM" id="SSF48371">
    <property type="entry name" value="ARM repeat"/>
    <property type="match status" value="1"/>
</dbReference>
<accession>A0A6J3M401</accession>
<sequence>MSTFLLDPTVESFDREEVASQVNDRAVAAAASDYLELSASPPPEPLLVAPPPREQIDTRGRALSGASVHNASPRGITPNTATQARGKQSIDLERRPSLSYGHHRQTSIVHGIQHSRDPSLLATASSPLSPQKIVVPSGLHKGSGKEGTSMAQVNNHVSSGMAEQMYDISLTQRRVPERALNGNGKHIAERPASPSQLATIQHELSTVGEYAVRHLFTSFITEADRRIERCLFDAGHAEIPIEPICGPGADPAFDQLIRSLGHINRLHPGRLIASVIDWRKEKTKHAQYLFNQLQTMQAWTQSRPDANGIHRGTAVTPPSTTDIILVQQQQAHAEQRSRVSIYIICRVFIEVIEQTTLAALKGPDGTMSDARRLEEVIYGRLNNVEPDSVSYYPVIRANWAIRGQVLGVMSTFRFDEIADRFLRDLQIAHKSLSIKGMANNSFAKKTALLVQSMRWLRVPYQFESAFERACDVLQLLSKFFTEVHGRIMKHAYAELFESLVLPIAATATNQLNLLKWKDTLASLQPKISQMLSKTEHWPYVFPLQAVLLCASPLDTFASQWLSLATSFQSKAKERSARSHALKAICRLVWRYLYRCNEPQNVIIKKLDEIVKLIFGSGKRFLISTDPATADPLIQLIRIIGYKQQDFCFRAVIFPLMNAELFSGSTDKELKIENLEPDKTVIAIRAFLVLMADLEKGEAPSFPVRFECDAFMDPTSRAPPAHRRTRSQGFVLSAGRTERESRPMMTNKLNETTKEYYVKFCKILGQLTIICDNTFGGQAVLDEKFASHAPKTPMADAFNFGRKDELMNPNDARQQYYDLLHVAVEALPRCLSPHLPINPLVNLLCTGTAHVQSHIASSSAQSLKSIARQSHAQQVTIGFARFIFNFDDRYATVSDGSLLGPGHIESTLKLYVELLQIWIDDIQKRTQKAMAEPGEGQEQGVKQLSLDLSGMLAHVDEVESHGLFFLCSPSQAVRAVAVTVLRLITKFDTALGEPCVRVISILEGSADKVIDVEDERLTLAERSRLIKGLRKSNPSSILIELCSSEVPHDATLWFKIFPSLVRLSAEVCLQAVALTRELVCQRLTHSSKIIALIADGQKPANFALQDAINSNRPFSRLPSSSSEIVVEQWKIHLIFACTTLTNIRPTAAQGTGQSSQHIRKSSRSSANSSEKMSTAGELFSSVVRFLPVPDASVRAAAVAGLGATNATLLHILIETLRPSISSCNNDAKERIATHNRSASNPRSRRRDFLRTELTHLLSLICPSLQSSKVSGESSIIDTISDYIIQSRLFLSDAHIQDDLEYQRLRKHFCALVENFYTIVHKRKDESKGMSFQSRQASFGLMEHWCGLMADQSHLRRQQENLRRSILDIEGDQTTRVIMTSAMEKERVELMYAALSAMASLCAGPLSFVTGKGVTTQFDVNRMLTWIRATFESPSDRVHAIGRRALQNLIVSSPDKPVFMENAICMSYLAESPKARTGYFEVVYEVLSKTSSIKVPFWRMISITLYMLGTEDSTVRTRSAKLLRLLEEREGKSSKLQELDISVSDRTTTVYKNAQFEISRRLVSQHMALAFHVFSEFSAYFNKLDADYKRNMVSGMLPWMQTIHLQLLEQNGGPSAESHMLLVNLFEITVKSGPTLHNEIQALWQALATGPHPTNVQIVLDFVIDICLQKREQYFVNYAKQVVVFLSKTPAGSRVIEYLLLRISTKEMAIFRPTMLRKPPPDTSGLPYHADISEVLPTGVKQTSMSMSQVCMILLVDLVVAPVQFPLERLPTLLHVILVQWDQYIDIVQENARELLVHLIHELVISTLAIQSPELDKKYIEDFIELIRRNDPKIAWSYTDQHIPSGDDQGRAVAESMFFVVDEVVRIFTTTYPGIREELGNIATTWASSCPVRHVACRSFQVYRCLSVSITHQVLADMLARLSNTIADHETEGIHVFSIQILTTIRFVMADLTQLPSETMLQIFWTVCACLDTIFESEFQEVMGIMSQLLIRVNLAREAELDQLTKHQPPDWEGDFEGIHPLLYKGMRSSQSMNFALKLMDRLIKLPSSDIVGHDQRLLFTTLANLPRLLHSLDNHGRDSNAASARALAVMAERLNVTSLARVLEGYVNGRYKNTKEFLSQCLAAVRKTYFPTHDFEILVFLLGMVNNECSWFKTKVMQILCVLLPEMDLHRQEIAEHGQDLISPLLRLLTTEYCQQALDVLDNMVEMTDVPINNQEFAMASSRTTESPLSTAGDQNLLYGTPSESGWSIPVPAKHAAATRNNVHMVFSAMAYGLPSDVTPTLTPSLEFYRDDESSMTYFTDRTATMMSDDFRDDAALGELAEKLDTLDDFFDDGTPSPGSESPIDYTLRRSNTDDSIYGHGTLPSLHHSLQTESSGVSSFHSGMAGDYRQNGQSTPHQTQLYPVPHFLQISPEGTSSSHASFSQRMMSQSMQPFPLMSSAPFSTHATEPLPPLVDSRIYEKSNGDEFDSSSGLVINRPGLHNRSITSPALSNRVRRGPASAREPPTHLAHDFFGRTDDDTDHLSGSFSDDDMPVNGKLGLASQSRIPHYSGTGTANDNSGVGYRANTYTTRHRGSANGGSSNGVSGRSVGSATTAGFKAGIRSGIRRLTSTGTQREAREALHTSLMKSPQVPKLPSSYNGAGGGGGSGSSIDVGAISRGSPTAGGGVKNNSISTGPGPTSAPSGMGMN</sequence>
<keyword evidence="5" id="KW-1185">Reference proteome</keyword>
<dbReference type="PANTHER" id="PTHR12295">
    <property type="entry name" value="FURRY-RELATED"/>
    <property type="match status" value="1"/>
</dbReference>
<evidence type="ECO:0008006" key="7">
    <source>
        <dbReference type="Google" id="ProtNLM"/>
    </source>
</evidence>
<name>A0A6J3M401_9PEZI</name>
<dbReference type="InterPro" id="IPR029473">
    <property type="entry name" value="MOR2-PAG1_mid"/>
</dbReference>
<feature type="region of interest" description="Disordered" evidence="1">
    <location>
        <begin position="1146"/>
        <end position="1169"/>
    </location>
</feature>
<dbReference type="GO" id="GO:0005938">
    <property type="term" value="C:cell cortex"/>
    <property type="evidence" value="ECO:0007669"/>
    <property type="project" value="TreeGrafter"/>
</dbReference>
<dbReference type="RefSeq" id="XP_033458683.1">
    <property type="nucleotide sequence ID" value="XM_033599973.1"/>
</dbReference>
<feature type="region of interest" description="Disordered" evidence="1">
    <location>
        <begin position="60"/>
        <end position="99"/>
    </location>
</feature>
<dbReference type="InterPro" id="IPR025614">
    <property type="entry name" value="Cell_morpho_N"/>
</dbReference>
<reference evidence="6" key="3">
    <citation type="submission" date="2025-08" db="UniProtKB">
        <authorList>
            <consortium name="RefSeq"/>
        </authorList>
    </citation>
    <scope>IDENTIFICATION</scope>
    <source>
        <strain evidence="6">CBS 342.82</strain>
    </source>
</reference>
<evidence type="ECO:0000259" key="3">
    <source>
        <dbReference type="Pfam" id="PF14225"/>
    </source>
</evidence>
<gene>
    <name evidence="6" type="ORF">K489DRAFT_252665</name>
</gene>
<feature type="compositionally biased region" description="Polar residues" evidence="1">
    <location>
        <begin position="2667"/>
        <end position="2681"/>
    </location>
</feature>
<dbReference type="GeneID" id="54357772"/>
<dbReference type="Pfam" id="PF14222">
    <property type="entry name" value="MOR2-PAG1_N"/>
    <property type="match status" value="1"/>
</dbReference>
<dbReference type="Proteomes" id="UP000504637">
    <property type="component" value="Unplaced"/>
</dbReference>
<feature type="domain" description="Cell morphogenesis central region" evidence="4">
    <location>
        <begin position="1739"/>
        <end position="1921"/>
    </location>
</feature>
<protein>
    <recommendedName>
        <fullName evidence="7">Cell morphogenesis protein</fullName>
    </recommendedName>
</protein>
<feature type="compositionally biased region" description="Basic and acidic residues" evidence="1">
    <location>
        <begin position="2503"/>
        <end position="2513"/>
    </location>
</feature>
<evidence type="ECO:0000256" key="1">
    <source>
        <dbReference type="SAM" id="MobiDB-lite"/>
    </source>
</evidence>
<feature type="region of interest" description="Disordered" evidence="1">
    <location>
        <begin position="2546"/>
        <end position="2589"/>
    </location>
</feature>
<dbReference type="InterPro" id="IPR025481">
    <property type="entry name" value="Cell_Morphogen_C"/>
</dbReference>
<dbReference type="OrthoDB" id="6287725at2759"/>
<evidence type="ECO:0000313" key="5">
    <source>
        <dbReference type="Proteomes" id="UP000504637"/>
    </source>
</evidence>
<dbReference type="GO" id="GO:0030427">
    <property type="term" value="C:site of polarized growth"/>
    <property type="evidence" value="ECO:0007669"/>
    <property type="project" value="TreeGrafter"/>
</dbReference>